<proteinExistence type="predicted"/>
<keyword evidence="3" id="KW-1185">Reference proteome</keyword>
<reference evidence="2" key="2">
    <citation type="submission" date="2020-09" db="EMBL/GenBank/DDBJ databases">
        <authorList>
            <person name="Sun Q."/>
            <person name="Ohkuma M."/>
        </authorList>
    </citation>
    <scope>NUCLEOTIDE SEQUENCE</scope>
    <source>
        <strain evidence="2">JCM 4369</strain>
    </source>
</reference>
<keyword evidence="1" id="KW-0812">Transmembrane</keyword>
<name>A0A918MF38_9ACTN</name>
<dbReference type="EMBL" id="BMTD01000034">
    <property type="protein sequence ID" value="GGV28714.1"/>
    <property type="molecule type" value="Genomic_DNA"/>
</dbReference>
<sequence length="96" mass="10922">MPDDRQAEQRQEEQRKRALRVVEGVVIALVTAICVWLWTRDPVWAVVDFVIFGILTQTYIKDYIPGTENERQGLRGCLVSLGVLCVIAYVAGVLFR</sequence>
<accession>A0A918MF38</accession>
<feature type="transmembrane region" description="Helical" evidence="1">
    <location>
        <begin position="76"/>
        <end position="95"/>
    </location>
</feature>
<reference evidence="2" key="1">
    <citation type="journal article" date="2014" name="Int. J. Syst. Evol. Microbiol.">
        <title>Complete genome sequence of Corynebacterium casei LMG S-19264T (=DSM 44701T), isolated from a smear-ripened cheese.</title>
        <authorList>
            <consortium name="US DOE Joint Genome Institute (JGI-PGF)"/>
            <person name="Walter F."/>
            <person name="Albersmeier A."/>
            <person name="Kalinowski J."/>
            <person name="Ruckert C."/>
        </authorList>
    </citation>
    <scope>NUCLEOTIDE SEQUENCE</scope>
    <source>
        <strain evidence="2">JCM 4369</strain>
    </source>
</reference>
<feature type="transmembrane region" description="Helical" evidence="1">
    <location>
        <begin position="21"/>
        <end position="38"/>
    </location>
</feature>
<comment type="caution">
    <text evidence="2">The sequence shown here is derived from an EMBL/GenBank/DDBJ whole genome shotgun (WGS) entry which is preliminary data.</text>
</comment>
<evidence type="ECO:0000256" key="1">
    <source>
        <dbReference type="SAM" id="Phobius"/>
    </source>
</evidence>
<gene>
    <name evidence="2" type="ORF">GCM10010260_81550</name>
</gene>
<dbReference type="AlphaFoldDB" id="A0A918MF38"/>
<dbReference type="Proteomes" id="UP000618795">
    <property type="component" value="Unassembled WGS sequence"/>
</dbReference>
<keyword evidence="1" id="KW-1133">Transmembrane helix</keyword>
<keyword evidence="1" id="KW-0472">Membrane</keyword>
<protein>
    <submittedName>
        <fullName evidence="2">Uncharacterized protein</fullName>
    </submittedName>
</protein>
<evidence type="ECO:0000313" key="3">
    <source>
        <dbReference type="Proteomes" id="UP000618795"/>
    </source>
</evidence>
<evidence type="ECO:0000313" key="2">
    <source>
        <dbReference type="EMBL" id="GGV28714.1"/>
    </source>
</evidence>
<organism evidence="2 3">
    <name type="scientific">Streptomyces filipinensis</name>
    <dbReference type="NCBI Taxonomy" id="66887"/>
    <lineage>
        <taxon>Bacteria</taxon>
        <taxon>Bacillati</taxon>
        <taxon>Actinomycetota</taxon>
        <taxon>Actinomycetes</taxon>
        <taxon>Kitasatosporales</taxon>
        <taxon>Streptomycetaceae</taxon>
        <taxon>Streptomyces</taxon>
    </lineage>
</organism>
<feature type="transmembrane region" description="Helical" evidence="1">
    <location>
        <begin position="44"/>
        <end position="64"/>
    </location>
</feature>